<organism evidence="10 11">
    <name type="scientific">Rhizobium viscosum</name>
    <name type="common">Arthrobacter viscosus</name>
    <dbReference type="NCBI Taxonomy" id="1673"/>
    <lineage>
        <taxon>Bacteria</taxon>
        <taxon>Pseudomonadati</taxon>
        <taxon>Pseudomonadota</taxon>
        <taxon>Alphaproteobacteria</taxon>
        <taxon>Hyphomicrobiales</taxon>
        <taxon>Rhizobiaceae</taxon>
        <taxon>Rhizobium/Agrobacterium group</taxon>
        <taxon>Rhizobium</taxon>
    </lineage>
</organism>
<evidence type="ECO:0000256" key="6">
    <source>
        <dbReference type="ARBA" id="ARBA00022777"/>
    </source>
</evidence>
<dbReference type="InterPro" id="IPR027417">
    <property type="entry name" value="P-loop_NTPase"/>
</dbReference>
<sequence>MTENNGTLHAIIVMGVSGSGKSSIGEKIAAGLGLPFVEGDALHPAANVEKMSRGIPLSDEDRVPWLDRIGKEMKASLTKGEGIIVSCSALKRSYRDRLRTAAGGDLYFVYLEGSKELLTERMGHRKGHFMPTSLLESQLQTLEVPTGEPGVVTVDIDDTIDDIASKALKALAALGVRAFPG</sequence>
<evidence type="ECO:0000256" key="4">
    <source>
        <dbReference type="ARBA" id="ARBA00022679"/>
    </source>
</evidence>
<dbReference type="NCBIfam" id="TIGR01313">
    <property type="entry name" value="therm_gnt_kin"/>
    <property type="match status" value="1"/>
</dbReference>
<keyword evidence="5 9" id="KW-0547">Nucleotide-binding</keyword>
<dbReference type="InterPro" id="IPR006001">
    <property type="entry name" value="Therm_gnt_kin"/>
</dbReference>
<keyword evidence="11" id="KW-1185">Reference proteome</keyword>
<name>A0ABR9ILB1_RHIVS</name>
<comment type="catalytic activity">
    <reaction evidence="8 9">
        <text>D-gluconate + ATP = 6-phospho-D-gluconate + ADP + H(+)</text>
        <dbReference type="Rhea" id="RHEA:19433"/>
        <dbReference type="ChEBI" id="CHEBI:15378"/>
        <dbReference type="ChEBI" id="CHEBI:18391"/>
        <dbReference type="ChEBI" id="CHEBI:30616"/>
        <dbReference type="ChEBI" id="CHEBI:58759"/>
        <dbReference type="ChEBI" id="CHEBI:456216"/>
        <dbReference type="EC" id="2.7.1.12"/>
    </reaction>
</comment>
<dbReference type="RefSeq" id="WP_192728082.1">
    <property type="nucleotide sequence ID" value="NZ_BAAAVL010000001.1"/>
</dbReference>
<evidence type="ECO:0000256" key="1">
    <source>
        <dbReference type="ARBA" id="ARBA00004761"/>
    </source>
</evidence>
<evidence type="ECO:0000313" key="10">
    <source>
        <dbReference type="EMBL" id="MBE1503981.1"/>
    </source>
</evidence>
<evidence type="ECO:0000313" key="11">
    <source>
        <dbReference type="Proteomes" id="UP000620262"/>
    </source>
</evidence>
<dbReference type="GO" id="GO:0046316">
    <property type="term" value="F:gluconokinase activity"/>
    <property type="evidence" value="ECO:0007669"/>
    <property type="project" value="UniProtKB-EC"/>
</dbReference>
<evidence type="ECO:0000256" key="8">
    <source>
        <dbReference type="ARBA" id="ARBA00048090"/>
    </source>
</evidence>
<keyword evidence="4 9" id="KW-0808">Transferase</keyword>
<evidence type="ECO:0000256" key="9">
    <source>
        <dbReference type="RuleBase" id="RU363066"/>
    </source>
</evidence>
<comment type="similarity">
    <text evidence="2 9">Belongs to the gluconokinase GntK/GntV family.</text>
</comment>
<dbReference type="CDD" id="cd02021">
    <property type="entry name" value="GntK"/>
    <property type="match status" value="1"/>
</dbReference>
<dbReference type="Gene3D" id="3.40.50.300">
    <property type="entry name" value="P-loop containing nucleotide triphosphate hydrolases"/>
    <property type="match status" value="1"/>
</dbReference>
<evidence type="ECO:0000256" key="7">
    <source>
        <dbReference type="ARBA" id="ARBA00022840"/>
    </source>
</evidence>
<reference evidence="10 11" key="1">
    <citation type="submission" date="2020-10" db="EMBL/GenBank/DDBJ databases">
        <title>Sequencing the genomes of 1000 actinobacteria strains.</title>
        <authorList>
            <person name="Klenk H.-P."/>
        </authorList>
    </citation>
    <scope>NUCLEOTIDE SEQUENCE [LARGE SCALE GENOMIC DNA]</scope>
    <source>
        <strain evidence="10 11">DSM 7307</strain>
    </source>
</reference>
<accession>A0ABR9ILB1</accession>
<dbReference type="EC" id="2.7.1.12" evidence="3 9"/>
<dbReference type="EMBL" id="JADBEC010000001">
    <property type="protein sequence ID" value="MBE1503981.1"/>
    <property type="molecule type" value="Genomic_DNA"/>
</dbReference>
<dbReference type="PANTHER" id="PTHR43442:SF3">
    <property type="entry name" value="GLUCONOKINASE-RELATED"/>
    <property type="match status" value="1"/>
</dbReference>
<evidence type="ECO:0000256" key="5">
    <source>
        <dbReference type="ARBA" id="ARBA00022741"/>
    </source>
</evidence>
<keyword evidence="6 9" id="KW-0418">Kinase</keyword>
<proteinExistence type="inferred from homology"/>
<dbReference type="Proteomes" id="UP000620262">
    <property type="component" value="Unassembled WGS sequence"/>
</dbReference>
<dbReference type="PANTHER" id="PTHR43442">
    <property type="entry name" value="GLUCONOKINASE-RELATED"/>
    <property type="match status" value="1"/>
</dbReference>
<evidence type="ECO:0000256" key="2">
    <source>
        <dbReference type="ARBA" id="ARBA00008420"/>
    </source>
</evidence>
<protein>
    <recommendedName>
        <fullName evidence="3 9">Gluconokinase</fullName>
        <ecNumber evidence="3 9">2.7.1.12</ecNumber>
    </recommendedName>
</protein>
<keyword evidence="7 9" id="KW-0067">ATP-binding</keyword>
<dbReference type="Pfam" id="PF13671">
    <property type="entry name" value="AAA_33"/>
    <property type="match status" value="1"/>
</dbReference>
<dbReference type="SUPFAM" id="SSF52540">
    <property type="entry name" value="P-loop containing nucleoside triphosphate hydrolases"/>
    <property type="match status" value="1"/>
</dbReference>
<comment type="pathway">
    <text evidence="1">Carbohydrate acid metabolism.</text>
</comment>
<gene>
    <name evidence="10" type="ORF">H4W29_001162</name>
</gene>
<comment type="caution">
    <text evidence="10">The sequence shown here is derived from an EMBL/GenBank/DDBJ whole genome shotgun (WGS) entry which is preliminary data.</text>
</comment>
<evidence type="ECO:0000256" key="3">
    <source>
        <dbReference type="ARBA" id="ARBA00012054"/>
    </source>
</evidence>